<keyword evidence="1" id="KW-0175">Coiled coil</keyword>
<gene>
    <name evidence="2" type="ORF">NEOLI_004832</name>
</gene>
<dbReference type="Proteomes" id="UP000186594">
    <property type="component" value="Unassembled WGS sequence"/>
</dbReference>
<reference evidence="2 3" key="1">
    <citation type="submission" date="2016-04" db="EMBL/GenBank/DDBJ databases">
        <title>Evolutionary innovation and constraint leading to complex multicellularity in the Ascomycota.</title>
        <authorList>
            <person name="Cisse O."/>
            <person name="Nguyen A."/>
            <person name="Hewitt D.A."/>
            <person name="Jedd G."/>
            <person name="Stajich J.E."/>
        </authorList>
    </citation>
    <scope>NUCLEOTIDE SEQUENCE [LARGE SCALE GENOMIC DNA]</scope>
    <source>
        <strain evidence="2 3">DAH-3</strain>
    </source>
</reference>
<evidence type="ECO:0000313" key="3">
    <source>
        <dbReference type="Proteomes" id="UP000186594"/>
    </source>
</evidence>
<feature type="coiled-coil region" evidence="1">
    <location>
        <begin position="58"/>
        <end position="85"/>
    </location>
</feature>
<accession>A0A1U7LI52</accession>
<protein>
    <submittedName>
        <fullName evidence="2">Uncharacterized protein</fullName>
    </submittedName>
</protein>
<dbReference type="EMBL" id="LXFE01003511">
    <property type="protein sequence ID" value="OLL22308.1"/>
    <property type="molecule type" value="Genomic_DNA"/>
</dbReference>
<keyword evidence="3" id="KW-1185">Reference proteome</keyword>
<sequence>MSMYLALRDEFCRLRAAALKEHDLATILTKELHLLRTQLAEHIAKKKESVDAEVGERARAVLAENKKLQLENAKLKESNARLRAVVVSIPDLKQISTAILDMRRQLHLKDEAITDLHTFPTRFNLQSR</sequence>
<proteinExistence type="predicted"/>
<name>A0A1U7LI52_NEOID</name>
<dbReference type="AlphaFoldDB" id="A0A1U7LI52"/>
<evidence type="ECO:0000256" key="1">
    <source>
        <dbReference type="SAM" id="Coils"/>
    </source>
</evidence>
<comment type="caution">
    <text evidence="2">The sequence shown here is derived from an EMBL/GenBank/DDBJ whole genome shotgun (WGS) entry which is preliminary data.</text>
</comment>
<evidence type="ECO:0000313" key="2">
    <source>
        <dbReference type="EMBL" id="OLL22308.1"/>
    </source>
</evidence>
<organism evidence="2 3">
    <name type="scientific">Neolecta irregularis (strain DAH-3)</name>
    <dbReference type="NCBI Taxonomy" id="1198029"/>
    <lineage>
        <taxon>Eukaryota</taxon>
        <taxon>Fungi</taxon>
        <taxon>Dikarya</taxon>
        <taxon>Ascomycota</taxon>
        <taxon>Taphrinomycotina</taxon>
        <taxon>Neolectales</taxon>
        <taxon>Neolectaceae</taxon>
        <taxon>Neolecta</taxon>
    </lineage>
</organism>